<reference evidence="1" key="2">
    <citation type="journal article" date="2015" name="J. Proteomics">
        <title>Sexual differences in the sialomes of the zebra tick, Rhipicephalus pulchellus.</title>
        <authorList>
            <person name="Tan A.W."/>
            <person name="Francischetti I.M."/>
            <person name="Slovak M."/>
            <person name="Kini R.M."/>
            <person name="Ribeiro J.M."/>
        </authorList>
    </citation>
    <scope>NUCLEOTIDE SEQUENCE</scope>
    <source>
        <tissue evidence="1">Salivary gland</tissue>
    </source>
</reference>
<organism evidence="1">
    <name type="scientific">Rhipicephalus pulchellus</name>
    <name type="common">Yellow backed tick</name>
    <name type="synonym">Dermacentor pulchellus</name>
    <dbReference type="NCBI Taxonomy" id="72859"/>
    <lineage>
        <taxon>Eukaryota</taxon>
        <taxon>Metazoa</taxon>
        <taxon>Ecdysozoa</taxon>
        <taxon>Arthropoda</taxon>
        <taxon>Chelicerata</taxon>
        <taxon>Arachnida</taxon>
        <taxon>Acari</taxon>
        <taxon>Parasitiformes</taxon>
        <taxon>Ixodida</taxon>
        <taxon>Ixodoidea</taxon>
        <taxon>Ixodidae</taxon>
        <taxon>Rhipicephalinae</taxon>
        <taxon>Rhipicephalus</taxon>
        <taxon>Rhipicephalus</taxon>
    </lineage>
</organism>
<dbReference type="EMBL" id="GACK01000460">
    <property type="protein sequence ID" value="JAA64574.1"/>
    <property type="molecule type" value="mRNA"/>
</dbReference>
<protein>
    <submittedName>
        <fullName evidence="1">Uncharacterized protein</fullName>
    </submittedName>
</protein>
<reference evidence="1" key="1">
    <citation type="submission" date="2012-11" db="EMBL/GenBank/DDBJ databases">
        <authorList>
            <person name="Lucero-Rivera Y.E."/>
            <person name="Tovar-Ramirez D."/>
        </authorList>
    </citation>
    <scope>NUCLEOTIDE SEQUENCE</scope>
    <source>
        <tissue evidence="1">Salivary gland</tissue>
    </source>
</reference>
<dbReference type="AlphaFoldDB" id="L7MMI0"/>
<name>L7MMI0_RHIPC</name>
<sequence length="67" mass="6977">MQNCTVFGLHYTLAVWPSLASTARKSCVLVTPAVGYGISSGPTASAGMHALTGPQASPRDWVPFISI</sequence>
<feature type="non-terminal residue" evidence="1">
    <location>
        <position position="67"/>
    </location>
</feature>
<evidence type="ECO:0000313" key="1">
    <source>
        <dbReference type="EMBL" id="JAA64574.1"/>
    </source>
</evidence>
<accession>L7MMI0</accession>
<proteinExistence type="evidence at transcript level"/>